<reference evidence="4" key="1">
    <citation type="submission" date="2016-10" db="EMBL/GenBank/DDBJ databases">
        <authorList>
            <person name="Varghese N."/>
            <person name="Submissions S."/>
        </authorList>
    </citation>
    <scope>NUCLEOTIDE SEQUENCE [LARGE SCALE GENOMIC DNA]</scope>
    <source>
        <strain evidence="4">VPI 5359</strain>
    </source>
</reference>
<dbReference type="Proteomes" id="UP000199652">
    <property type="component" value="Unassembled WGS sequence"/>
</dbReference>
<dbReference type="AlphaFoldDB" id="A0A1H3EXR2"/>
<name>A0A1H3EXR2_EUBBA</name>
<organism evidence="3 4">
    <name type="scientific">Eubacterium barkeri</name>
    <name type="common">Clostridium barkeri</name>
    <dbReference type="NCBI Taxonomy" id="1528"/>
    <lineage>
        <taxon>Bacteria</taxon>
        <taxon>Bacillati</taxon>
        <taxon>Bacillota</taxon>
        <taxon>Clostridia</taxon>
        <taxon>Eubacteriales</taxon>
        <taxon>Eubacteriaceae</taxon>
        <taxon>Eubacterium</taxon>
    </lineage>
</organism>
<dbReference type="SUPFAM" id="SSF51726">
    <property type="entry name" value="UROD/MetE-like"/>
    <property type="match status" value="1"/>
</dbReference>
<gene>
    <name evidence="3" type="ORF">SAMN04488579_10894</name>
</gene>
<evidence type="ECO:0000313" key="4">
    <source>
        <dbReference type="Proteomes" id="UP000199652"/>
    </source>
</evidence>
<dbReference type="Gene3D" id="3.20.20.210">
    <property type="match status" value="1"/>
</dbReference>
<evidence type="ECO:0000313" key="3">
    <source>
        <dbReference type="EMBL" id="SDX83602.1"/>
    </source>
</evidence>
<dbReference type="PANTHER" id="PTHR47099:SF1">
    <property type="entry name" value="METHYLCOBAMIDE:COM METHYLTRANSFERASE MTBA"/>
    <property type="match status" value="1"/>
</dbReference>
<dbReference type="Pfam" id="PF01208">
    <property type="entry name" value="URO-D"/>
    <property type="match status" value="1"/>
</dbReference>
<feature type="domain" description="Thioredoxin-like fold" evidence="2">
    <location>
        <begin position="375"/>
        <end position="446"/>
    </location>
</feature>
<keyword evidence="4" id="KW-1185">Reference proteome</keyword>
<dbReference type="InterPro" id="IPR036249">
    <property type="entry name" value="Thioredoxin-like_sf"/>
</dbReference>
<dbReference type="GO" id="GO:0006779">
    <property type="term" value="P:porphyrin-containing compound biosynthetic process"/>
    <property type="evidence" value="ECO:0007669"/>
    <property type="project" value="InterPro"/>
</dbReference>
<proteinExistence type="predicted"/>
<accession>A0A1H3EXR2</accession>
<protein>
    <submittedName>
        <fullName evidence="3">Uroporphyrinogen decarboxylase</fullName>
    </submittedName>
</protein>
<evidence type="ECO:0000259" key="1">
    <source>
        <dbReference type="Pfam" id="PF01208"/>
    </source>
</evidence>
<dbReference type="PANTHER" id="PTHR47099">
    <property type="entry name" value="METHYLCOBAMIDE:COM METHYLTRANSFERASE MTBA"/>
    <property type="match status" value="1"/>
</dbReference>
<dbReference type="SUPFAM" id="SSF52833">
    <property type="entry name" value="Thioredoxin-like"/>
    <property type="match status" value="1"/>
</dbReference>
<feature type="domain" description="Uroporphyrinogen decarboxylase (URO-D)" evidence="1">
    <location>
        <begin position="3"/>
        <end position="332"/>
    </location>
</feature>
<dbReference type="RefSeq" id="WP_090244722.1">
    <property type="nucleotide sequence ID" value="NZ_FNOU01000008.1"/>
</dbReference>
<dbReference type="Gene3D" id="3.40.30.10">
    <property type="entry name" value="Glutaredoxin"/>
    <property type="match status" value="1"/>
</dbReference>
<dbReference type="InterPro" id="IPR052024">
    <property type="entry name" value="Methanogen_methyltrans"/>
</dbReference>
<dbReference type="EMBL" id="FNOU01000008">
    <property type="protein sequence ID" value="SDX83602.1"/>
    <property type="molecule type" value="Genomic_DNA"/>
</dbReference>
<dbReference type="OrthoDB" id="9780425at2"/>
<sequence>MGKELIKQTLRHEGTSEVPWVPFAGVHAGTLKGYTAKELLTDGDKLYESLMEVAKLYMPDGMPIMFDLQVEAEILGCDLLWAEDNPPSVMSHPLAGEELKIPCSCRIPKKTDGRIPMILDVMGRMKASVGEDIALYGLICGPLTLASHLRGSDFFTDMIANAEYAKGLFNFCVEVCNAMSSYYIEAGMDVIAVVDPLVSQVSPRMQKKLFLESYKVVYDFIRSKGALSCFFVCGDATNQINVMCQTGPDGVSVDENVNIVEAKKVTDEYNITICGNIPLTTVMYYGTQQDNMKYIVEMLDSIDHHNLIVSPGCDMPYAVPMENTIACAQAIKHPEEAREMVKNYEAVDTFGDVELPDYDHLKRPFIEAFTLDPVQCAACTYMERAVQLAKDEFGDAIDIAVYQYCVKEDIARTQKMGVAHLPSVYINGELKWSSIIPSKEEICGVIEALLK</sequence>
<dbReference type="InterPro" id="IPR012336">
    <property type="entry name" value="Thioredoxin-like_fold"/>
</dbReference>
<dbReference type="Pfam" id="PF13192">
    <property type="entry name" value="Thioredoxin_3"/>
    <property type="match status" value="1"/>
</dbReference>
<dbReference type="InterPro" id="IPR000257">
    <property type="entry name" value="Uroporphyrinogen_deCOase"/>
</dbReference>
<dbReference type="InterPro" id="IPR038071">
    <property type="entry name" value="UROD/MetE-like_sf"/>
</dbReference>
<dbReference type="STRING" id="1528.SAMN04488579_10894"/>
<dbReference type="GO" id="GO:0004853">
    <property type="term" value="F:uroporphyrinogen decarboxylase activity"/>
    <property type="evidence" value="ECO:0007669"/>
    <property type="project" value="InterPro"/>
</dbReference>
<evidence type="ECO:0000259" key="2">
    <source>
        <dbReference type="Pfam" id="PF13192"/>
    </source>
</evidence>